<name>A0AAV4THT0_CAEEX</name>
<proteinExistence type="predicted"/>
<keyword evidence="2" id="KW-1185">Reference proteome</keyword>
<accession>A0AAV4THT0</accession>
<evidence type="ECO:0000313" key="1">
    <source>
        <dbReference type="EMBL" id="GIY46193.1"/>
    </source>
</evidence>
<dbReference type="EMBL" id="BPLR01011384">
    <property type="protein sequence ID" value="GIY46193.1"/>
    <property type="molecule type" value="Genomic_DNA"/>
</dbReference>
<reference evidence="1 2" key="1">
    <citation type="submission" date="2021-06" db="EMBL/GenBank/DDBJ databases">
        <title>Caerostris extrusa draft genome.</title>
        <authorList>
            <person name="Kono N."/>
            <person name="Arakawa K."/>
        </authorList>
    </citation>
    <scope>NUCLEOTIDE SEQUENCE [LARGE SCALE GENOMIC DNA]</scope>
</reference>
<gene>
    <name evidence="1" type="ORF">CEXT_107641</name>
</gene>
<dbReference type="Proteomes" id="UP001054945">
    <property type="component" value="Unassembled WGS sequence"/>
</dbReference>
<dbReference type="AlphaFoldDB" id="A0AAV4THT0"/>
<sequence>MKRGSLAIPYLISYSNRKLEMTVRKSTIPPPTQTVPPPPHFSNSTHKPFMQMLCIAYISPSGRCIAHPPPQRSTSTLPSL</sequence>
<protein>
    <submittedName>
        <fullName evidence="1">Uncharacterized protein</fullName>
    </submittedName>
</protein>
<evidence type="ECO:0000313" key="2">
    <source>
        <dbReference type="Proteomes" id="UP001054945"/>
    </source>
</evidence>
<organism evidence="1 2">
    <name type="scientific">Caerostris extrusa</name>
    <name type="common">Bark spider</name>
    <name type="synonym">Caerostris bankana</name>
    <dbReference type="NCBI Taxonomy" id="172846"/>
    <lineage>
        <taxon>Eukaryota</taxon>
        <taxon>Metazoa</taxon>
        <taxon>Ecdysozoa</taxon>
        <taxon>Arthropoda</taxon>
        <taxon>Chelicerata</taxon>
        <taxon>Arachnida</taxon>
        <taxon>Araneae</taxon>
        <taxon>Araneomorphae</taxon>
        <taxon>Entelegynae</taxon>
        <taxon>Araneoidea</taxon>
        <taxon>Araneidae</taxon>
        <taxon>Caerostris</taxon>
    </lineage>
</organism>
<comment type="caution">
    <text evidence="1">The sequence shown here is derived from an EMBL/GenBank/DDBJ whole genome shotgun (WGS) entry which is preliminary data.</text>
</comment>